<dbReference type="EMBL" id="AAMIYH010000027">
    <property type="protein sequence ID" value="EDH8304210.1"/>
    <property type="molecule type" value="Genomic_DNA"/>
</dbReference>
<evidence type="ECO:0000313" key="1">
    <source>
        <dbReference type="EMBL" id="EDH8304210.1"/>
    </source>
</evidence>
<protein>
    <submittedName>
        <fullName evidence="1">Uncharacterized protein</fullName>
    </submittedName>
</protein>
<dbReference type="AlphaFoldDB" id="A0A635RBN5"/>
<accession>A0A635RBN5</accession>
<reference evidence="1" key="1">
    <citation type="submission" date="2018-07" db="EMBL/GenBank/DDBJ databases">
        <authorList>
            <person name="Ashton P.M."/>
            <person name="Dallman T."/>
            <person name="Nair S."/>
            <person name="De Pinna E."/>
            <person name="Peters T."/>
            <person name="Grant K."/>
        </authorList>
    </citation>
    <scope>NUCLEOTIDE SEQUENCE</scope>
    <source>
        <strain evidence="1">368335</strain>
    </source>
</reference>
<organism evidence="1">
    <name type="scientific">Salmonella enterica subsp. enterica serovar Chester</name>
    <dbReference type="NCBI Taxonomy" id="149386"/>
    <lineage>
        <taxon>Bacteria</taxon>
        <taxon>Pseudomonadati</taxon>
        <taxon>Pseudomonadota</taxon>
        <taxon>Gammaproteobacteria</taxon>
        <taxon>Enterobacterales</taxon>
        <taxon>Enterobacteriaceae</taxon>
        <taxon>Salmonella</taxon>
    </lineage>
</organism>
<comment type="caution">
    <text evidence="1">The sequence shown here is derived from an EMBL/GenBank/DDBJ whole genome shotgun (WGS) entry which is preliminary data.</text>
</comment>
<sequence>MISIEMKQQVIEFINRGVGKHRFESPYNILSNIIQPGTMITGIEVEKISEDAVLYYRGYGDSFTELFRKLFSGTGWKVTSASYDGGADVVTLLDTGKALYIVNFTFARRYAYFPNPLTCTLSNPGILLTDKEAEVLLAELRKDGCDVDDWETLVGTAKAHGWHTVRKLGQQLLFLAYNV</sequence>
<proteinExistence type="predicted"/>
<name>A0A635RBN5_SALET</name>
<gene>
    <name evidence="1" type="ORF">CB695_22360</name>
</gene>